<feature type="repeat" description="WD" evidence="3">
    <location>
        <begin position="250"/>
        <end position="286"/>
    </location>
</feature>
<dbReference type="InterPro" id="IPR015943">
    <property type="entry name" value="WD40/YVTN_repeat-like_dom_sf"/>
</dbReference>
<name>A0A5M3W001_9ACTN</name>
<evidence type="ECO:0000313" key="7">
    <source>
        <dbReference type="Proteomes" id="UP000334990"/>
    </source>
</evidence>
<dbReference type="InterPro" id="IPR049052">
    <property type="entry name" value="nSTAND1"/>
</dbReference>
<feature type="region of interest" description="Disordered" evidence="4">
    <location>
        <begin position="388"/>
        <end position="465"/>
    </location>
</feature>
<dbReference type="OrthoDB" id="414967at2"/>
<evidence type="ECO:0000256" key="2">
    <source>
        <dbReference type="ARBA" id="ARBA00022737"/>
    </source>
</evidence>
<sequence length="490" mass="52475">MSALRRDRPGRGRWCDAYTRMGGMAALSRYADDVIDALSEREQAAAQRIFTRLVTPGTVDYAQPVKIDQFAPEDLELARTLGDHRLVVFGPDTIEVAHEALLRGWERLQLWLSRDSEVLALVTTVQNYKNEWERNNRDPMMLLPGPLLENAFRLVEEHSRHAIPLADYIVESMEVTRAEQRRQDRLQAQHDAMRLAALSDLARLSATEAPVVALELGIRSLLSMPLLQGDAAVRLALATTKPEHRLSLPDAVRQVIYSQDGGSLAAVGFDGTVQIWDAASGEPRLSLPHPLAVSSIAFSPAGALVATAGGDRTARLWDAGTATELARLVHGDVVRELAFNPAGTLLATASADATAQVWDVATAELVARLAHDDWVGVVAFSRDGQHLATASRASGPGSGRSPRRATGRWPGSGTATPSGRSSSARTARRWRPRARTPRPGSGGSATDARCAGSSTRRSCGASASARTAIAWCPAAGTTPPGSGPSPPAPW</sequence>
<dbReference type="Pfam" id="PF00400">
    <property type="entry name" value="WD40"/>
    <property type="match status" value="4"/>
</dbReference>
<dbReference type="Pfam" id="PF20703">
    <property type="entry name" value="nSTAND1"/>
    <property type="match status" value="1"/>
</dbReference>
<feature type="repeat" description="WD" evidence="3">
    <location>
        <begin position="327"/>
        <end position="368"/>
    </location>
</feature>
<accession>A0A5M3W001</accession>
<keyword evidence="1 3" id="KW-0853">WD repeat</keyword>
<feature type="compositionally biased region" description="Low complexity" evidence="4">
    <location>
        <begin position="407"/>
        <end position="425"/>
    </location>
</feature>
<dbReference type="PRINTS" id="PR00320">
    <property type="entry name" value="GPROTEINBRPT"/>
</dbReference>
<feature type="domain" description="Novel STAND NTPase 1" evidence="5">
    <location>
        <begin position="15"/>
        <end position="139"/>
    </location>
</feature>
<protein>
    <recommendedName>
        <fullName evidence="5">Novel STAND NTPase 1 domain-containing protein</fullName>
    </recommendedName>
</protein>
<evidence type="ECO:0000313" key="6">
    <source>
        <dbReference type="EMBL" id="GES01589.1"/>
    </source>
</evidence>
<feature type="repeat" description="WD" evidence="3">
    <location>
        <begin position="286"/>
        <end position="327"/>
    </location>
</feature>
<keyword evidence="2" id="KW-0677">Repeat</keyword>
<dbReference type="InterPro" id="IPR001680">
    <property type="entry name" value="WD40_rpt"/>
</dbReference>
<dbReference type="AlphaFoldDB" id="A0A5M3W001"/>
<dbReference type="PANTHER" id="PTHR19879">
    <property type="entry name" value="TRANSCRIPTION INITIATION FACTOR TFIID"/>
    <property type="match status" value="1"/>
</dbReference>
<dbReference type="PANTHER" id="PTHR19879:SF9">
    <property type="entry name" value="TRANSCRIPTION INITIATION FACTOR TFIID SUBUNIT 5"/>
    <property type="match status" value="1"/>
</dbReference>
<dbReference type="SMART" id="SM00320">
    <property type="entry name" value="WD40"/>
    <property type="match status" value="4"/>
</dbReference>
<dbReference type="Gene3D" id="2.130.10.10">
    <property type="entry name" value="YVTN repeat-like/Quinoprotein amine dehydrogenase"/>
    <property type="match status" value="1"/>
</dbReference>
<feature type="compositionally biased region" description="Basic residues" evidence="4">
    <location>
        <begin position="426"/>
        <end position="436"/>
    </location>
</feature>
<dbReference type="PROSITE" id="PS50294">
    <property type="entry name" value="WD_REPEATS_REGION"/>
    <property type="match status" value="2"/>
</dbReference>
<reference evidence="6 7" key="1">
    <citation type="submission" date="2019-10" db="EMBL/GenBank/DDBJ databases">
        <title>Whole genome shotgun sequence of Acrocarpospora corrugata NBRC 13972.</title>
        <authorList>
            <person name="Ichikawa N."/>
            <person name="Kimura A."/>
            <person name="Kitahashi Y."/>
            <person name="Komaki H."/>
            <person name="Oguchi A."/>
        </authorList>
    </citation>
    <scope>NUCLEOTIDE SEQUENCE [LARGE SCALE GENOMIC DNA]</scope>
    <source>
        <strain evidence="6 7">NBRC 13972</strain>
    </source>
</reference>
<dbReference type="PROSITE" id="PS00678">
    <property type="entry name" value="WD_REPEATS_1"/>
    <property type="match status" value="2"/>
</dbReference>
<dbReference type="SUPFAM" id="SSF50998">
    <property type="entry name" value="Quinoprotein alcohol dehydrogenase-like"/>
    <property type="match status" value="1"/>
</dbReference>
<dbReference type="PROSITE" id="PS50082">
    <property type="entry name" value="WD_REPEATS_2"/>
    <property type="match status" value="3"/>
</dbReference>
<dbReference type="InterPro" id="IPR019775">
    <property type="entry name" value="WD40_repeat_CS"/>
</dbReference>
<dbReference type="InterPro" id="IPR011047">
    <property type="entry name" value="Quinoprotein_ADH-like_sf"/>
</dbReference>
<comment type="caution">
    <text evidence="6">The sequence shown here is derived from an EMBL/GenBank/DDBJ whole genome shotgun (WGS) entry which is preliminary data.</text>
</comment>
<evidence type="ECO:0000256" key="1">
    <source>
        <dbReference type="ARBA" id="ARBA00022574"/>
    </source>
</evidence>
<keyword evidence="7" id="KW-1185">Reference proteome</keyword>
<evidence type="ECO:0000259" key="5">
    <source>
        <dbReference type="Pfam" id="PF20703"/>
    </source>
</evidence>
<dbReference type="Proteomes" id="UP000334990">
    <property type="component" value="Unassembled WGS sequence"/>
</dbReference>
<dbReference type="InterPro" id="IPR020472">
    <property type="entry name" value="WD40_PAC1"/>
</dbReference>
<evidence type="ECO:0000256" key="4">
    <source>
        <dbReference type="SAM" id="MobiDB-lite"/>
    </source>
</evidence>
<evidence type="ECO:0000256" key="3">
    <source>
        <dbReference type="PROSITE-ProRule" id="PRU00221"/>
    </source>
</evidence>
<organism evidence="6 7">
    <name type="scientific">Acrocarpospora corrugata</name>
    <dbReference type="NCBI Taxonomy" id="35763"/>
    <lineage>
        <taxon>Bacteria</taxon>
        <taxon>Bacillati</taxon>
        <taxon>Actinomycetota</taxon>
        <taxon>Actinomycetes</taxon>
        <taxon>Streptosporangiales</taxon>
        <taxon>Streptosporangiaceae</taxon>
        <taxon>Acrocarpospora</taxon>
    </lineage>
</organism>
<dbReference type="EMBL" id="BLAD01000051">
    <property type="protein sequence ID" value="GES01589.1"/>
    <property type="molecule type" value="Genomic_DNA"/>
</dbReference>
<proteinExistence type="predicted"/>
<gene>
    <name evidence="6" type="ORF">Acor_36530</name>
</gene>